<evidence type="ECO:0000313" key="2">
    <source>
        <dbReference type="Proteomes" id="UP000606194"/>
    </source>
</evidence>
<dbReference type="EMBL" id="BMTL01000001">
    <property type="protein sequence ID" value="GGR66298.1"/>
    <property type="molecule type" value="Genomic_DNA"/>
</dbReference>
<reference evidence="1" key="2">
    <citation type="submission" date="2020-09" db="EMBL/GenBank/DDBJ databases">
        <authorList>
            <person name="Sun Q."/>
            <person name="Ohkuma M."/>
        </authorList>
    </citation>
    <scope>NUCLEOTIDE SEQUENCE</scope>
    <source>
        <strain evidence="1">JCM 4386</strain>
    </source>
</reference>
<protein>
    <submittedName>
        <fullName evidence="1">Uncharacterized protein</fullName>
    </submittedName>
</protein>
<keyword evidence="2" id="KW-1185">Reference proteome</keyword>
<evidence type="ECO:0000313" key="1">
    <source>
        <dbReference type="EMBL" id="GGR66298.1"/>
    </source>
</evidence>
<sequence length="80" mass="8557">MRYDRTVSGCTLMCAAISLYDQSLRSVMSCTSVRARAAAGRPPGGAGAALAITKPVPNERRPVTVRKRLSTDGDREPAYT</sequence>
<name>A0A918FQ15_9ACTN</name>
<accession>A0A918FQ15</accession>
<gene>
    <name evidence="1" type="ORF">GCM10010269_01140</name>
</gene>
<comment type="caution">
    <text evidence="1">The sequence shown here is derived from an EMBL/GenBank/DDBJ whole genome shotgun (WGS) entry which is preliminary data.</text>
</comment>
<reference evidence="1" key="1">
    <citation type="journal article" date="2014" name="Int. J. Syst. Evol. Microbiol.">
        <title>Complete genome sequence of Corynebacterium casei LMG S-19264T (=DSM 44701T), isolated from a smear-ripened cheese.</title>
        <authorList>
            <consortium name="US DOE Joint Genome Institute (JGI-PGF)"/>
            <person name="Walter F."/>
            <person name="Albersmeier A."/>
            <person name="Kalinowski J."/>
            <person name="Ruckert C."/>
        </authorList>
    </citation>
    <scope>NUCLEOTIDE SEQUENCE</scope>
    <source>
        <strain evidence="1">JCM 4386</strain>
    </source>
</reference>
<proteinExistence type="predicted"/>
<organism evidence="1 2">
    <name type="scientific">Streptomyces humidus</name>
    <dbReference type="NCBI Taxonomy" id="52259"/>
    <lineage>
        <taxon>Bacteria</taxon>
        <taxon>Bacillati</taxon>
        <taxon>Actinomycetota</taxon>
        <taxon>Actinomycetes</taxon>
        <taxon>Kitasatosporales</taxon>
        <taxon>Streptomycetaceae</taxon>
        <taxon>Streptomyces</taxon>
    </lineage>
</organism>
<dbReference type="AlphaFoldDB" id="A0A918FQ15"/>
<dbReference type="Proteomes" id="UP000606194">
    <property type="component" value="Unassembled WGS sequence"/>
</dbReference>